<feature type="transmembrane region" description="Helical" evidence="1">
    <location>
        <begin position="72"/>
        <end position="92"/>
    </location>
</feature>
<feature type="transmembrane region" description="Helical" evidence="1">
    <location>
        <begin position="104"/>
        <end position="123"/>
    </location>
</feature>
<protein>
    <submittedName>
        <fullName evidence="2">Uncharacterized protein</fullName>
    </submittedName>
</protein>
<name>A0A3E0TLF8_9GAMM</name>
<evidence type="ECO:0000313" key="2">
    <source>
        <dbReference type="EMBL" id="REL25384.1"/>
    </source>
</evidence>
<keyword evidence="1" id="KW-0812">Transmembrane</keyword>
<evidence type="ECO:0000313" key="3">
    <source>
        <dbReference type="Proteomes" id="UP000256478"/>
    </source>
</evidence>
<dbReference type="Proteomes" id="UP000256478">
    <property type="component" value="Unassembled WGS sequence"/>
</dbReference>
<dbReference type="AlphaFoldDB" id="A0A3E0TLF8"/>
<gene>
    <name evidence="2" type="ORF">DXX93_01685</name>
</gene>
<keyword evidence="1" id="KW-0472">Membrane</keyword>
<organism evidence="2 3">
    <name type="scientific">Thalassotalea euphylliae</name>
    <dbReference type="NCBI Taxonomy" id="1655234"/>
    <lineage>
        <taxon>Bacteria</taxon>
        <taxon>Pseudomonadati</taxon>
        <taxon>Pseudomonadota</taxon>
        <taxon>Gammaproteobacteria</taxon>
        <taxon>Alteromonadales</taxon>
        <taxon>Colwelliaceae</taxon>
        <taxon>Thalassotalea</taxon>
    </lineage>
</organism>
<dbReference type="EMBL" id="QUOU01000001">
    <property type="protein sequence ID" value="REL25384.1"/>
    <property type="molecule type" value="Genomic_DNA"/>
</dbReference>
<comment type="caution">
    <text evidence="2">The sequence shown here is derived from an EMBL/GenBank/DDBJ whole genome shotgun (WGS) entry which is preliminary data.</text>
</comment>
<keyword evidence="1" id="KW-1133">Transmembrane helix</keyword>
<sequence>MSSMIFWKLLFWVTLFWSGFDIYSQMATPEELKYQIPLYLTIVNAAVIFFLLYGLYVFSYQPVKVFGLLRSSNIWNGCTLVIFISAAASLYFEFGTGNYTLHEGAMISIISLIVFLPYAYALTRLAKQFKRK</sequence>
<evidence type="ECO:0000256" key="1">
    <source>
        <dbReference type="SAM" id="Phobius"/>
    </source>
</evidence>
<feature type="transmembrane region" description="Helical" evidence="1">
    <location>
        <begin position="39"/>
        <end position="60"/>
    </location>
</feature>
<proteinExistence type="predicted"/>
<accession>A0A3E0TLF8</accession>
<reference evidence="2 3" key="1">
    <citation type="submission" date="2018-08" db="EMBL/GenBank/DDBJ databases">
        <title>Thalassotalea euphylliae genome.</title>
        <authorList>
            <person name="Summers S."/>
            <person name="Rice S.A."/>
            <person name="Freckelton M.L."/>
            <person name="Nedved B.T."/>
            <person name="Hadfield M.G."/>
        </authorList>
    </citation>
    <scope>NUCLEOTIDE SEQUENCE [LARGE SCALE GENOMIC DNA]</scope>
    <source>
        <strain evidence="2 3">H1</strain>
    </source>
</reference>